<dbReference type="SUPFAM" id="SSF56784">
    <property type="entry name" value="HAD-like"/>
    <property type="match status" value="1"/>
</dbReference>
<dbReference type="PANTHER" id="PTHR43434:SF1">
    <property type="entry name" value="PHOSPHOGLYCOLATE PHOSPHATASE"/>
    <property type="match status" value="1"/>
</dbReference>
<dbReference type="InterPro" id="IPR036412">
    <property type="entry name" value="HAD-like_sf"/>
</dbReference>
<dbReference type="GO" id="GO:0008967">
    <property type="term" value="F:phosphoglycolate phosphatase activity"/>
    <property type="evidence" value="ECO:0007669"/>
    <property type="project" value="TreeGrafter"/>
</dbReference>
<organism evidence="1 2">
    <name type="scientific">Selenomonas sputigena (strain ATCC 35185 / DSM 20758 / CCUG 44933 / VPI D19B-28)</name>
    <dbReference type="NCBI Taxonomy" id="546271"/>
    <lineage>
        <taxon>Bacteria</taxon>
        <taxon>Bacillati</taxon>
        <taxon>Bacillota</taxon>
        <taxon>Negativicutes</taxon>
        <taxon>Selenomonadales</taxon>
        <taxon>Selenomonadaceae</taxon>
        <taxon>Selenomonas</taxon>
    </lineage>
</organism>
<comment type="caution">
    <text evidence="1">The sequence shown here is derived from an EMBL/GenBank/DDBJ whole genome shotgun (WGS) entry which is preliminary data.</text>
</comment>
<dbReference type="eggNOG" id="COG0546">
    <property type="taxonomic scope" value="Bacteria"/>
</dbReference>
<sequence>MQGAQLHVQHEGRKVVPMQYKSVIFDLDGTLIDSLEDLADSVNLMLESYGFPTHEVEKYRYFVGNGSMKLIERTLPKEQAASAEFVEEALAKYKAIYKEHLLRKTHPYQGVQEILAELKKRHIPLAVCTNKHNDAALTIVKMLFGQNTFDEVIGGRIGHPKKPDPSVPLEIAATLGAKPEEVAYLGDTSVDMETAVRARFLPIGVLWGFRPEKELIESGAKVLLKKPSELLEKVDIDACSV</sequence>
<dbReference type="InterPro" id="IPR023198">
    <property type="entry name" value="PGP-like_dom2"/>
</dbReference>
<dbReference type="InterPro" id="IPR006439">
    <property type="entry name" value="HAD-SF_hydro_IA"/>
</dbReference>
<reference evidence="1 2" key="1">
    <citation type="submission" date="2009-09" db="EMBL/GenBank/DDBJ databases">
        <authorList>
            <person name="Weinstock G."/>
            <person name="Sodergren E."/>
            <person name="Clifton S."/>
            <person name="Fulton L."/>
            <person name="Fulton B."/>
            <person name="Courtney L."/>
            <person name="Fronick C."/>
            <person name="Harrison M."/>
            <person name="Strong C."/>
            <person name="Farmer C."/>
            <person name="Delahaunty K."/>
            <person name="Markovic C."/>
            <person name="Hall O."/>
            <person name="Minx P."/>
            <person name="Tomlinson C."/>
            <person name="Mitreva M."/>
            <person name="Nelson J."/>
            <person name="Hou S."/>
            <person name="Wollam A."/>
            <person name="Pepin K.H."/>
            <person name="Johnson M."/>
            <person name="Bhonagiri V."/>
            <person name="Nash W.E."/>
            <person name="Warren W."/>
            <person name="Chinwalla A."/>
            <person name="Mardis E.R."/>
            <person name="Wilson R.K."/>
        </authorList>
    </citation>
    <scope>NUCLEOTIDE SEQUENCE [LARGE SCALE GENOMIC DNA]</scope>
    <source>
        <strain evidence="2">ATCC 35185 / DSM 20758 / VPI D19B-28</strain>
    </source>
</reference>
<dbReference type="Gene3D" id="1.10.150.240">
    <property type="entry name" value="Putative phosphatase, domain 2"/>
    <property type="match status" value="1"/>
</dbReference>
<dbReference type="InterPro" id="IPR041492">
    <property type="entry name" value="HAD_2"/>
</dbReference>
<proteinExistence type="predicted"/>
<protein>
    <submittedName>
        <fullName evidence="1">Putative phosphoglycolate phosphatase, bacterial</fullName>
    </submittedName>
</protein>
<dbReference type="STRING" id="546271.Selsp_1222"/>
<dbReference type="Gene3D" id="3.40.50.1000">
    <property type="entry name" value="HAD superfamily/HAD-like"/>
    <property type="match status" value="1"/>
</dbReference>
<dbReference type="PRINTS" id="PR00413">
    <property type="entry name" value="HADHALOGNASE"/>
</dbReference>
<evidence type="ECO:0000313" key="2">
    <source>
        <dbReference type="Proteomes" id="UP000003505"/>
    </source>
</evidence>
<dbReference type="GO" id="GO:0006281">
    <property type="term" value="P:DNA repair"/>
    <property type="evidence" value="ECO:0007669"/>
    <property type="project" value="TreeGrafter"/>
</dbReference>
<dbReference type="GO" id="GO:0005829">
    <property type="term" value="C:cytosol"/>
    <property type="evidence" value="ECO:0007669"/>
    <property type="project" value="TreeGrafter"/>
</dbReference>
<accession>C9LTJ9</accession>
<dbReference type="SFLD" id="SFLDS00003">
    <property type="entry name" value="Haloacid_Dehalogenase"/>
    <property type="match status" value="1"/>
</dbReference>
<dbReference type="SFLD" id="SFLDG01129">
    <property type="entry name" value="C1.5:_HAD__Beta-PGM__Phosphata"/>
    <property type="match status" value="1"/>
</dbReference>
<dbReference type="NCBIfam" id="TIGR01549">
    <property type="entry name" value="HAD-SF-IA-v1"/>
    <property type="match status" value="1"/>
</dbReference>
<dbReference type="Proteomes" id="UP000003505">
    <property type="component" value="Unassembled WGS sequence"/>
</dbReference>
<name>C9LTJ9_SELS3</name>
<dbReference type="AlphaFoldDB" id="C9LTJ9"/>
<gene>
    <name evidence="1" type="ORF">SELSPUOL_01010</name>
</gene>
<dbReference type="PANTHER" id="PTHR43434">
    <property type="entry name" value="PHOSPHOGLYCOLATE PHOSPHATASE"/>
    <property type="match status" value="1"/>
</dbReference>
<dbReference type="SFLD" id="SFLDG01135">
    <property type="entry name" value="C1.5.6:_HAD__Beta-PGM__Phospha"/>
    <property type="match status" value="1"/>
</dbReference>
<dbReference type="InterPro" id="IPR023214">
    <property type="entry name" value="HAD_sf"/>
</dbReference>
<evidence type="ECO:0000313" key="1">
    <source>
        <dbReference type="EMBL" id="EEX77733.1"/>
    </source>
</evidence>
<dbReference type="EMBL" id="ACKP02000015">
    <property type="protein sequence ID" value="EEX77733.1"/>
    <property type="molecule type" value="Genomic_DNA"/>
</dbReference>
<dbReference type="InterPro" id="IPR050155">
    <property type="entry name" value="HAD-like_hydrolase_sf"/>
</dbReference>
<dbReference type="Pfam" id="PF13419">
    <property type="entry name" value="HAD_2"/>
    <property type="match status" value="1"/>
</dbReference>